<feature type="region of interest" description="Disordered" evidence="1">
    <location>
        <begin position="267"/>
        <end position="295"/>
    </location>
</feature>
<dbReference type="EMBL" id="LT882693">
    <property type="protein sequence ID" value="SMY30422.1"/>
    <property type="molecule type" value="Genomic_DNA"/>
</dbReference>
<feature type="compositionally biased region" description="Low complexity" evidence="1">
    <location>
        <begin position="285"/>
        <end position="295"/>
    </location>
</feature>
<feature type="region of interest" description="Disordered" evidence="1">
    <location>
        <begin position="231"/>
        <end position="253"/>
    </location>
</feature>
<evidence type="ECO:0000256" key="1">
    <source>
        <dbReference type="SAM" id="MobiDB-lite"/>
    </source>
</evidence>
<reference evidence="2 3" key="1">
    <citation type="submission" date="2016-10" db="EMBL/GenBank/DDBJ databases">
        <authorList>
            <person name="Varghese N."/>
        </authorList>
    </citation>
    <scope>NUCLEOTIDE SEQUENCE [LARGE SCALE GENOMIC DNA]</scope>
</reference>
<feature type="compositionally biased region" description="Polar residues" evidence="1">
    <location>
        <begin position="177"/>
        <end position="191"/>
    </location>
</feature>
<evidence type="ECO:0000313" key="3">
    <source>
        <dbReference type="Proteomes" id="UP000215453"/>
    </source>
</evidence>
<organism evidence="2 3">
    <name type="scientific">Zymoseptoria tritici ST99CH_1A5</name>
    <dbReference type="NCBI Taxonomy" id="1276529"/>
    <lineage>
        <taxon>Eukaryota</taxon>
        <taxon>Fungi</taxon>
        <taxon>Dikarya</taxon>
        <taxon>Ascomycota</taxon>
        <taxon>Pezizomycotina</taxon>
        <taxon>Dothideomycetes</taxon>
        <taxon>Dothideomycetidae</taxon>
        <taxon>Mycosphaerellales</taxon>
        <taxon>Mycosphaerellaceae</taxon>
        <taxon>Zymoseptoria</taxon>
    </lineage>
</organism>
<proteinExistence type="predicted"/>
<dbReference type="Proteomes" id="UP000215453">
    <property type="component" value="Chromosome 18"/>
</dbReference>
<feature type="region of interest" description="Disordered" evidence="1">
    <location>
        <begin position="374"/>
        <end position="481"/>
    </location>
</feature>
<evidence type="ECO:0000313" key="2">
    <source>
        <dbReference type="EMBL" id="SMY30422.1"/>
    </source>
</evidence>
<feature type="compositionally biased region" description="Polar residues" evidence="1">
    <location>
        <begin position="374"/>
        <end position="397"/>
    </location>
</feature>
<feature type="compositionally biased region" description="Low complexity" evidence="1">
    <location>
        <begin position="408"/>
        <end position="466"/>
    </location>
</feature>
<accession>A0A1Y6M1F8</accession>
<dbReference type="AlphaFoldDB" id="A0A1Y6M1F8"/>
<gene>
    <name evidence="2" type="ORF">ZT1A5_G11875</name>
</gene>
<feature type="region of interest" description="Disordered" evidence="1">
    <location>
        <begin position="154"/>
        <end position="191"/>
    </location>
</feature>
<name>A0A1Y6M1F8_ZYMTR</name>
<sequence length="481" mass="51654">MKRCRPADPLHHYYARALDITEALHSSNAQSCPVRPYLKGEHYACKGAIGQDRTQRILHLLEDMHFHKSALINDPIIDTYAVASIYRISALITQATFCSKHKAEVHKAVTKTQLDRISSKALECALFQHPNRNAGEEIHDLQGVMRMLQADHPQTSSFGTAKRAHEKCEKEEEGDTVQPSTPKKPRLSSSGWVGYCAPSMNTSIGPPSNDPTWMNPSWLPMGDPFWQPSVDGSTAHSLQGTTPEDGNDVHQAGEGTTLGNYWWLTPLPSNTSEQPPLPQDGAQLSAAVAPGPASPSAERLSRLITVRAGGPASSMGNDLHAVDSLPGGGHVHGEGNVHQTSDAASLYDMIFGDVDFNAMDFDATNLDPTNFDPTNFDYTSLTQRNPQSNDPSKQQLLPTDLARSSELPSAATSRADSSTSAPSSSQTSPATSRADSSTSAPSSSQTSPSAPSSSQTSPSAPSSRSTLSDEDDVLRELFPDV</sequence>
<feature type="compositionally biased region" description="Polar residues" evidence="1">
    <location>
        <begin position="231"/>
        <end position="244"/>
    </location>
</feature>
<protein>
    <submittedName>
        <fullName evidence="2">Uncharacterized protein</fullName>
    </submittedName>
</protein>